<reference evidence="1 2" key="1">
    <citation type="submission" date="2021-03" db="EMBL/GenBank/DDBJ databases">
        <title>Genomic Encyclopedia of Type Strains, Phase IV (KMG-IV): sequencing the most valuable type-strain genomes for metagenomic binning, comparative biology and taxonomic classification.</title>
        <authorList>
            <person name="Goeker M."/>
        </authorList>
    </citation>
    <scope>NUCLEOTIDE SEQUENCE [LARGE SCALE GENOMIC DNA]</scope>
    <source>
        <strain evidence="1 2">DSM 28650</strain>
    </source>
</reference>
<keyword evidence="2" id="KW-1185">Reference proteome</keyword>
<sequence length="34" mass="4300">MDKQCYDLFKSFQVRYNNQTQPWREPEMDIEEET</sequence>
<organism evidence="1 2">
    <name type="scientific">Clostridium punense</name>
    <dbReference type="NCBI Taxonomy" id="1054297"/>
    <lineage>
        <taxon>Bacteria</taxon>
        <taxon>Bacillati</taxon>
        <taxon>Bacillota</taxon>
        <taxon>Clostridia</taxon>
        <taxon>Eubacteriales</taxon>
        <taxon>Clostridiaceae</taxon>
        <taxon>Clostridium</taxon>
    </lineage>
</organism>
<proteinExistence type="predicted"/>
<accession>A0ABS4K0E7</accession>
<evidence type="ECO:0000313" key="1">
    <source>
        <dbReference type="EMBL" id="MBP2021257.1"/>
    </source>
</evidence>
<name>A0ABS4K0E7_9CLOT</name>
<comment type="caution">
    <text evidence="1">The sequence shown here is derived from an EMBL/GenBank/DDBJ whole genome shotgun (WGS) entry which is preliminary data.</text>
</comment>
<evidence type="ECO:0000313" key="2">
    <source>
        <dbReference type="Proteomes" id="UP001519308"/>
    </source>
</evidence>
<gene>
    <name evidence="1" type="ORF">J2Z44_001048</name>
</gene>
<protein>
    <submittedName>
        <fullName evidence="1">Uncharacterized protein</fullName>
    </submittedName>
</protein>
<dbReference type="Proteomes" id="UP001519308">
    <property type="component" value="Unassembled WGS sequence"/>
</dbReference>
<dbReference type="EMBL" id="JAGGLL010000006">
    <property type="protein sequence ID" value="MBP2021257.1"/>
    <property type="molecule type" value="Genomic_DNA"/>
</dbReference>